<dbReference type="RefSeq" id="WP_253964623.1">
    <property type="nucleotide sequence ID" value="NZ_JALHBS010000069.1"/>
</dbReference>
<dbReference type="InterPro" id="IPR022712">
    <property type="entry name" value="Beta_Casp"/>
</dbReference>
<dbReference type="SUPFAM" id="SSF56281">
    <property type="entry name" value="Metallo-hydrolase/oxidoreductase"/>
    <property type="match status" value="1"/>
</dbReference>
<feature type="transmembrane region" description="Helical" evidence="2">
    <location>
        <begin position="154"/>
        <end position="177"/>
    </location>
</feature>
<reference evidence="4" key="1">
    <citation type="submission" date="2022-03" db="EMBL/GenBank/DDBJ databases">
        <title>Aurantimonas Liuensis sp. Nov., isolated from the hadal seawater of the Mariana Trench.</title>
        <authorList>
            <person name="Liu R."/>
        </authorList>
    </citation>
    <scope>NUCLEOTIDE SEQUENCE</scope>
    <source>
        <strain evidence="4">LRZ36</strain>
    </source>
</reference>
<keyword evidence="5" id="KW-1185">Reference proteome</keyword>
<proteinExistence type="predicted"/>
<feature type="region of interest" description="Disordered" evidence="1">
    <location>
        <begin position="189"/>
        <end position="226"/>
    </location>
</feature>
<dbReference type="Proteomes" id="UP001155220">
    <property type="component" value="Unassembled WGS sequence"/>
</dbReference>
<accession>A0A9X2HF13</accession>
<feature type="region of interest" description="Disordered" evidence="1">
    <location>
        <begin position="270"/>
        <end position="295"/>
    </location>
</feature>
<dbReference type="InterPro" id="IPR036866">
    <property type="entry name" value="RibonucZ/Hydroxyglut_hydro"/>
</dbReference>
<feature type="domain" description="Beta-Casp" evidence="3">
    <location>
        <begin position="18"/>
        <end position="139"/>
    </location>
</feature>
<keyword evidence="2" id="KW-0472">Membrane</keyword>
<evidence type="ECO:0000313" key="4">
    <source>
        <dbReference type="EMBL" id="MCP3055784.1"/>
    </source>
</evidence>
<keyword evidence="2" id="KW-0812">Transmembrane</keyword>
<dbReference type="AlphaFoldDB" id="A0A9X2HF13"/>
<name>A0A9X2HF13_9HYPH</name>
<evidence type="ECO:0000259" key="3">
    <source>
        <dbReference type="SMART" id="SM01027"/>
    </source>
</evidence>
<gene>
    <name evidence="4" type="ORF">MJ956_11610</name>
</gene>
<protein>
    <submittedName>
        <fullName evidence="4">Integrator complex subunit 9</fullName>
    </submittedName>
</protein>
<evidence type="ECO:0000313" key="5">
    <source>
        <dbReference type="Proteomes" id="UP001155220"/>
    </source>
</evidence>
<dbReference type="SMART" id="SM01027">
    <property type="entry name" value="Beta-Casp"/>
    <property type="match status" value="1"/>
</dbReference>
<dbReference type="EMBL" id="JALHBS010000069">
    <property type="protein sequence ID" value="MCP3055784.1"/>
    <property type="molecule type" value="Genomic_DNA"/>
</dbReference>
<evidence type="ECO:0000256" key="2">
    <source>
        <dbReference type="SAM" id="Phobius"/>
    </source>
</evidence>
<evidence type="ECO:0000256" key="1">
    <source>
        <dbReference type="SAM" id="MobiDB-lite"/>
    </source>
</evidence>
<dbReference type="Pfam" id="PF10996">
    <property type="entry name" value="Beta-Casp"/>
    <property type="match status" value="1"/>
</dbReference>
<sequence>MAPKINFLGAAREVTGSCFDLHRLTCEGRLRDLMIFVDSPMATGATRITRRHLELFDEQAKNLAGWHKVGADLPYLEFTSSLDGAKALNQISAGAIIISASGMCDAGRVRHHLRQNLPRPDAVVMITGFQAKGSLGQWAVRARGPQGALGLGGWFQSATASIALVLAVLAGFVGYALGRSSWHQAVCHPRGSRGATAGSKPISSMTRPVSRGVWPRSRCGRSRPGIASAKNTATALAIGRSVHIVDMADLRTLFKLPPLKAQAPAALAVDGDRDRSAPDCGGRADGSPSSHWSNLFIGRNKSETEAFA</sequence>
<dbReference type="Gene3D" id="3.40.50.10890">
    <property type="match status" value="1"/>
</dbReference>
<organism evidence="4 5">
    <name type="scientific">Aurantimonas marianensis</name>
    <dbReference type="NCBI Taxonomy" id="2920428"/>
    <lineage>
        <taxon>Bacteria</taxon>
        <taxon>Pseudomonadati</taxon>
        <taxon>Pseudomonadota</taxon>
        <taxon>Alphaproteobacteria</taxon>
        <taxon>Hyphomicrobiales</taxon>
        <taxon>Aurantimonadaceae</taxon>
        <taxon>Aurantimonas</taxon>
    </lineage>
</organism>
<keyword evidence="2" id="KW-1133">Transmembrane helix</keyword>
<comment type="caution">
    <text evidence="4">The sequence shown here is derived from an EMBL/GenBank/DDBJ whole genome shotgun (WGS) entry which is preliminary data.</text>
</comment>